<protein>
    <submittedName>
        <fullName evidence="2">Uncharacterized protein</fullName>
    </submittedName>
</protein>
<dbReference type="Proteomes" id="UP000314986">
    <property type="component" value="Unassembled WGS sequence"/>
</dbReference>
<accession>A0A4W3GCT8</accession>
<feature type="compositionally biased region" description="Polar residues" evidence="1">
    <location>
        <begin position="151"/>
        <end position="195"/>
    </location>
</feature>
<organism evidence="2 3">
    <name type="scientific">Callorhinchus milii</name>
    <name type="common">Ghost shark</name>
    <dbReference type="NCBI Taxonomy" id="7868"/>
    <lineage>
        <taxon>Eukaryota</taxon>
        <taxon>Metazoa</taxon>
        <taxon>Chordata</taxon>
        <taxon>Craniata</taxon>
        <taxon>Vertebrata</taxon>
        <taxon>Chondrichthyes</taxon>
        <taxon>Holocephali</taxon>
        <taxon>Chimaeriformes</taxon>
        <taxon>Callorhinchidae</taxon>
        <taxon>Callorhinchus</taxon>
    </lineage>
</organism>
<feature type="region of interest" description="Disordered" evidence="1">
    <location>
        <begin position="135"/>
        <end position="245"/>
    </location>
</feature>
<evidence type="ECO:0000256" key="1">
    <source>
        <dbReference type="SAM" id="MobiDB-lite"/>
    </source>
</evidence>
<dbReference type="GO" id="GO:0035869">
    <property type="term" value="C:ciliary transition zone"/>
    <property type="evidence" value="ECO:0007669"/>
    <property type="project" value="TreeGrafter"/>
</dbReference>
<reference evidence="3" key="2">
    <citation type="journal article" date="2007" name="PLoS Biol.">
        <title>Survey sequencing and comparative analysis of the elephant shark (Callorhinchus milii) genome.</title>
        <authorList>
            <person name="Venkatesh B."/>
            <person name="Kirkness E.F."/>
            <person name="Loh Y.H."/>
            <person name="Halpern A.L."/>
            <person name="Lee A.P."/>
            <person name="Johnson J."/>
            <person name="Dandona N."/>
            <person name="Viswanathan L.D."/>
            <person name="Tay A."/>
            <person name="Venter J.C."/>
            <person name="Strausberg R.L."/>
            <person name="Brenner S."/>
        </authorList>
    </citation>
    <scope>NUCLEOTIDE SEQUENCE [LARGE SCALE GENOMIC DNA]</scope>
</reference>
<dbReference type="AlphaFoldDB" id="A0A4W3GCT8"/>
<proteinExistence type="predicted"/>
<dbReference type="PANTHER" id="PTHR14492">
    <property type="entry name" value="JBTS17"/>
    <property type="match status" value="1"/>
</dbReference>
<dbReference type="PANTHER" id="PTHR14492:SF4">
    <property type="entry name" value="CILIOGENESIS AND PLANAR POLARITY EFFECTOR 1"/>
    <property type="match status" value="1"/>
</dbReference>
<reference evidence="2" key="5">
    <citation type="submission" date="2025-09" db="UniProtKB">
        <authorList>
            <consortium name="Ensembl"/>
        </authorList>
    </citation>
    <scope>IDENTIFICATION</scope>
</reference>
<keyword evidence="3" id="KW-1185">Reference proteome</keyword>
<feature type="compositionally biased region" description="Polar residues" evidence="1">
    <location>
        <begin position="374"/>
        <end position="383"/>
    </location>
</feature>
<feature type="region of interest" description="Disordered" evidence="1">
    <location>
        <begin position="358"/>
        <end position="392"/>
    </location>
</feature>
<dbReference type="InterPro" id="IPR028236">
    <property type="entry name" value="CPLANE1"/>
</dbReference>
<evidence type="ECO:0000313" key="3">
    <source>
        <dbReference type="Proteomes" id="UP000314986"/>
    </source>
</evidence>
<feature type="region of interest" description="Disordered" evidence="1">
    <location>
        <begin position="22"/>
        <end position="72"/>
    </location>
</feature>
<dbReference type="GO" id="GO:0060271">
    <property type="term" value="P:cilium assembly"/>
    <property type="evidence" value="ECO:0007669"/>
    <property type="project" value="TreeGrafter"/>
</dbReference>
<dbReference type="Ensembl" id="ENSCMIT00000000639.1">
    <property type="protein sequence ID" value="ENSCMIP00000000592.1"/>
    <property type="gene ID" value="ENSCMIG00000000427.1"/>
</dbReference>
<feature type="compositionally biased region" description="Pro residues" evidence="1">
    <location>
        <begin position="50"/>
        <end position="67"/>
    </location>
</feature>
<reference evidence="2" key="4">
    <citation type="submission" date="2025-08" db="UniProtKB">
        <authorList>
            <consortium name="Ensembl"/>
        </authorList>
    </citation>
    <scope>IDENTIFICATION</scope>
</reference>
<sequence>RIKGENKVTVFTGSVPRLISITASSSRPLPPPRARHPLPHPEPATSSPNPEIPTPHPATPTPHPEPTTPRRARVGSWEFEREDEEYWGFLGVFLTYLLERERLCSSDPGTPHPLPLLTSCRQQLRERELNSLAFQVHSTLRRREGRKREPGSQSLHTHRPGSQSLHTHRPGSQSLHTHRPGSQSLHTHGSGSQSLHTHRASSQHRAAPSPASFPHTQRPPHQSPGCSAHSYFPSRHGRQSQASSGGLFGLKRLSQAPAPAPALAPALAPAQTQPWAEGGSWGEGDAAVCGGEVLGLLEWMVRWSERRGPCGSRGPGPDTHLKVPLPALLHALRLLSKRLCPAPPGHTLLTVGAVYGQEQDGKKPETERHAAGTSPASTPTLTVSEGELTAIQ</sequence>
<feature type="compositionally biased region" description="Basic and acidic residues" evidence="1">
    <location>
        <begin position="359"/>
        <end position="370"/>
    </location>
</feature>
<evidence type="ECO:0000313" key="2">
    <source>
        <dbReference type="Ensembl" id="ENSCMIP00000000592.1"/>
    </source>
</evidence>
<name>A0A4W3GCT8_CALMI</name>
<dbReference type="InParanoid" id="A0A4W3GCT8"/>
<reference evidence="3" key="1">
    <citation type="journal article" date="2006" name="Science">
        <title>Ancient noncoding elements conserved in the human genome.</title>
        <authorList>
            <person name="Venkatesh B."/>
            <person name="Kirkness E.F."/>
            <person name="Loh Y.H."/>
            <person name="Halpern A.L."/>
            <person name="Lee A.P."/>
            <person name="Johnson J."/>
            <person name="Dandona N."/>
            <person name="Viswanathan L.D."/>
            <person name="Tay A."/>
            <person name="Venter J.C."/>
            <person name="Strausberg R.L."/>
            <person name="Brenner S."/>
        </authorList>
    </citation>
    <scope>NUCLEOTIDE SEQUENCE [LARGE SCALE GENOMIC DNA]</scope>
</reference>
<reference evidence="3" key="3">
    <citation type="journal article" date="2014" name="Nature">
        <title>Elephant shark genome provides unique insights into gnathostome evolution.</title>
        <authorList>
            <consortium name="International Elephant Shark Genome Sequencing Consortium"/>
            <person name="Venkatesh B."/>
            <person name="Lee A.P."/>
            <person name="Ravi V."/>
            <person name="Maurya A.K."/>
            <person name="Lian M.M."/>
            <person name="Swann J.B."/>
            <person name="Ohta Y."/>
            <person name="Flajnik M.F."/>
            <person name="Sutoh Y."/>
            <person name="Kasahara M."/>
            <person name="Hoon S."/>
            <person name="Gangu V."/>
            <person name="Roy S.W."/>
            <person name="Irimia M."/>
            <person name="Korzh V."/>
            <person name="Kondrychyn I."/>
            <person name="Lim Z.W."/>
            <person name="Tay B.H."/>
            <person name="Tohari S."/>
            <person name="Kong K.W."/>
            <person name="Ho S."/>
            <person name="Lorente-Galdos B."/>
            <person name="Quilez J."/>
            <person name="Marques-Bonet T."/>
            <person name="Raney B.J."/>
            <person name="Ingham P.W."/>
            <person name="Tay A."/>
            <person name="Hillier L.W."/>
            <person name="Minx P."/>
            <person name="Boehm T."/>
            <person name="Wilson R.K."/>
            <person name="Brenner S."/>
            <person name="Warren W.C."/>
        </authorList>
    </citation>
    <scope>NUCLEOTIDE SEQUENCE [LARGE SCALE GENOMIC DNA]</scope>
</reference>